<dbReference type="PANTHER" id="PTHR48081">
    <property type="entry name" value="AB HYDROLASE SUPERFAMILY PROTEIN C4A8.06C"/>
    <property type="match status" value="1"/>
</dbReference>
<accession>A0A6J7JB92</accession>
<feature type="domain" description="Alpha/beta hydrolase fold-3" evidence="3">
    <location>
        <begin position="122"/>
        <end position="331"/>
    </location>
</feature>
<evidence type="ECO:0000313" key="4">
    <source>
        <dbReference type="EMBL" id="CAB4939602.1"/>
    </source>
</evidence>
<dbReference type="PANTHER" id="PTHR48081:SF8">
    <property type="entry name" value="ALPHA_BETA HYDROLASE FOLD-3 DOMAIN-CONTAINING PROTEIN-RELATED"/>
    <property type="match status" value="1"/>
</dbReference>
<dbReference type="InterPro" id="IPR050300">
    <property type="entry name" value="GDXG_lipolytic_enzyme"/>
</dbReference>
<evidence type="ECO:0000256" key="1">
    <source>
        <dbReference type="ARBA" id="ARBA00010515"/>
    </source>
</evidence>
<dbReference type="InterPro" id="IPR013094">
    <property type="entry name" value="AB_hydrolase_3"/>
</dbReference>
<dbReference type="GO" id="GO:0016787">
    <property type="term" value="F:hydrolase activity"/>
    <property type="evidence" value="ECO:0007669"/>
    <property type="project" value="UniProtKB-KW"/>
</dbReference>
<dbReference type="FunFam" id="3.40.50.1820:FF:000089">
    <property type="entry name" value="Alpha/beta hydrolase"/>
    <property type="match status" value="1"/>
</dbReference>
<dbReference type="SUPFAM" id="SSF53474">
    <property type="entry name" value="alpha/beta-Hydrolases"/>
    <property type="match status" value="1"/>
</dbReference>
<dbReference type="Pfam" id="PF07859">
    <property type="entry name" value="Abhydrolase_3"/>
    <property type="match status" value="1"/>
</dbReference>
<proteinExistence type="inferred from homology"/>
<dbReference type="EMBL" id="CAFBMX010000009">
    <property type="protein sequence ID" value="CAB4939602.1"/>
    <property type="molecule type" value="Genomic_DNA"/>
</dbReference>
<evidence type="ECO:0000259" key="3">
    <source>
        <dbReference type="Pfam" id="PF07859"/>
    </source>
</evidence>
<name>A0A6J7JB92_9ZZZZ</name>
<dbReference type="Gene3D" id="3.40.50.1820">
    <property type="entry name" value="alpha/beta hydrolase"/>
    <property type="match status" value="1"/>
</dbReference>
<sequence>MSGYPIGAIARLEAGAAAITLGLTPRVLRALGGRQVVIDGQRLEPETAVILRLARLSGREDVTTLTVSEARERIRRSAASVAGAPLPLAAVEEHSVAGADGPLGARLYVPAEAGGPGSWPLLVFFHGGGWVVGDLDTHDALCRRLAVTSGARVLAVDYRLAPEHRFPAAADDALAAFLDVARDPDRFGADATRIAVGGDSAGGNLSAVVALEARTLGGPVPAFQLLIYPATDSVARDRPSQVFFDEGFFLTGSGMAWYRGHYFGPQEPQLAPDPRASPLLAPDLAGLAPAHIVTAGFDPLRDEGEAYAARLRDAGVAVTLRRHAGLIHGFANMLGAGRVGREAVIEMGGVLRHGLHVG</sequence>
<keyword evidence="2" id="KW-0378">Hydrolase</keyword>
<organism evidence="4">
    <name type="scientific">freshwater metagenome</name>
    <dbReference type="NCBI Taxonomy" id="449393"/>
    <lineage>
        <taxon>unclassified sequences</taxon>
        <taxon>metagenomes</taxon>
        <taxon>ecological metagenomes</taxon>
    </lineage>
</organism>
<dbReference type="InterPro" id="IPR029058">
    <property type="entry name" value="AB_hydrolase_fold"/>
</dbReference>
<dbReference type="InterPro" id="IPR002168">
    <property type="entry name" value="Lipase_GDXG_HIS_AS"/>
</dbReference>
<evidence type="ECO:0000256" key="2">
    <source>
        <dbReference type="ARBA" id="ARBA00022801"/>
    </source>
</evidence>
<comment type="similarity">
    <text evidence="1">Belongs to the 'GDXG' lipolytic enzyme family.</text>
</comment>
<protein>
    <submittedName>
        <fullName evidence="4">Unannotated protein</fullName>
    </submittedName>
</protein>
<dbReference type="PROSITE" id="PS01173">
    <property type="entry name" value="LIPASE_GDXG_HIS"/>
    <property type="match status" value="1"/>
</dbReference>
<reference evidence="4" key="1">
    <citation type="submission" date="2020-05" db="EMBL/GenBank/DDBJ databases">
        <authorList>
            <person name="Chiriac C."/>
            <person name="Salcher M."/>
            <person name="Ghai R."/>
            <person name="Kavagutti S V."/>
        </authorList>
    </citation>
    <scope>NUCLEOTIDE SEQUENCE</scope>
</reference>
<gene>
    <name evidence="4" type="ORF">UFOPK3674_01733</name>
</gene>
<dbReference type="AlphaFoldDB" id="A0A6J7JB92"/>